<accession>A0A8H3HRD6</accession>
<evidence type="ECO:0000313" key="2">
    <source>
        <dbReference type="Proteomes" id="UP000663853"/>
    </source>
</evidence>
<reference evidence="1" key="1">
    <citation type="submission" date="2021-01" db="EMBL/GenBank/DDBJ databases">
        <authorList>
            <person name="Kaushik A."/>
        </authorList>
    </citation>
    <scope>NUCLEOTIDE SEQUENCE</scope>
    <source>
        <strain evidence="1">AG6-10EEA</strain>
    </source>
</reference>
<dbReference type="AlphaFoldDB" id="A0A8H3HRD6"/>
<dbReference type="Proteomes" id="UP000663853">
    <property type="component" value="Unassembled WGS sequence"/>
</dbReference>
<gene>
    <name evidence="1" type="ORF">RDB_LOCUS178022</name>
</gene>
<organism evidence="1 2">
    <name type="scientific">Rhizoctonia solani</name>
    <dbReference type="NCBI Taxonomy" id="456999"/>
    <lineage>
        <taxon>Eukaryota</taxon>
        <taxon>Fungi</taxon>
        <taxon>Dikarya</taxon>
        <taxon>Basidiomycota</taxon>
        <taxon>Agaricomycotina</taxon>
        <taxon>Agaricomycetes</taxon>
        <taxon>Cantharellales</taxon>
        <taxon>Ceratobasidiaceae</taxon>
        <taxon>Rhizoctonia</taxon>
    </lineage>
</organism>
<dbReference type="EMBL" id="CAJMXA010004140">
    <property type="protein sequence ID" value="CAE6535631.1"/>
    <property type="molecule type" value="Genomic_DNA"/>
</dbReference>
<protein>
    <submittedName>
        <fullName evidence="1">Uncharacterized protein</fullName>
    </submittedName>
</protein>
<comment type="caution">
    <text evidence="1">The sequence shown here is derived from an EMBL/GenBank/DDBJ whole genome shotgun (WGS) entry which is preliminary data.</text>
</comment>
<evidence type="ECO:0000313" key="1">
    <source>
        <dbReference type="EMBL" id="CAE6535631.1"/>
    </source>
</evidence>
<sequence>MGLIELKDPLDQPLQAVDMKLGVTYSEAKLQRVGMEILRMHMSSDPDDVEYSGMYLYVKKSVSPIPIASWSEERRMWVPRKMADKAHELYPASYFGLTASTRQPAGDMSLDDFEIASVVSTRDSRLSLTQESTRVKKLKDSIFLLSTIAPLNKESNTRLRSDTSSNKHSETSISELIESGFLSKLKELPTDEAYWARVKTDCIKEKIPYEEHHIVNKAGLGEWRKIGETWSDVPDHVQEMILDWDWPGKSNFGNFCRWAVRNHKRGVFD</sequence>
<proteinExistence type="predicted"/>
<name>A0A8H3HRD6_9AGAM</name>